<keyword evidence="2" id="KW-1185">Reference proteome</keyword>
<dbReference type="Proteomes" id="UP000553963">
    <property type="component" value="Unassembled WGS sequence"/>
</dbReference>
<dbReference type="InterPro" id="IPR010869">
    <property type="entry name" value="DUF1501"/>
</dbReference>
<accession>A0A840AQW3</accession>
<name>A0A840AQW3_9HYPH</name>
<dbReference type="RefSeq" id="WP_183398479.1">
    <property type="nucleotide sequence ID" value="NZ_JACIDS010000002.1"/>
</dbReference>
<sequence>MTNDLAKGGFAHPSRRVFLAGAASLVAWSQMPRYAFAGQSRDPRLVVVILRGALDGLAVVPPIGDPAYASLRGDLAVGAPKIGGASQLDGIFALNDAMPNFRRRFASGEATVVHAVATPYRDRSHFDGQDVLENGTENPRFSDSGWLNRAVAALPKGDAVRPVAGLAVSPVVPLVLRGDAPVFTWMPTNLQASGPDTADRLLSLYTHSDQELARIFAAGRKIDMLAGTGGAPGRDMAGQFRSVAAGTGKLLAREDGPRVAAISYDGWDTHAQEGPEDGRLDKLLQALDGAFDALALQLGPAWKDTVVVAVTEFGRTAQMNGTDGTDHGTGTVALLLGGAVRGGRIVADWPGLGPTQLYQGRDLKPTTDLRAVLKGVLRDHLGISERVLANDVFPGSLMAKPLDNLIA</sequence>
<evidence type="ECO:0000313" key="2">
    <source>
        <dbReference type="Proteomes" id="UP000553963"/>
    </source>
</evidence>
<organism evidence="1 2">
    <name type="scientific">Kaistia hirudinis</name>
    <dbReference type="NCBI Taxonomy" id="1293440"/>
    <lineage>
        <taxon>Bacteria</taxon>
        <taxon>Pseudomonadati</taxon>
        <taxon>Pseudomonadota</taxon>
        <taxon>Alphaproteobacteria</taxon>
        <taxon>Hyphomicrobiales</taxon>
        <taxon>Kaistiaceae</taxon>
        <taxon>Kaistia</taxon>
    </lineage>
</organism>
<dbReference type="PANTHER" id="PTHR43737:SF1">
    <property type="entry name" value="DUF1501 DOMAIN-CONTAINING PROTEIN"/>
    <property type="match status" value="1"/>
</dbReference>
<reference evidence="1 2" key="1">
    <citation type="submission" date="2020-08" db="EMBL/GenBank/DDBJ databases">
        <title>Genomic Encyclopedia of Type Strains, Phase IV (KMG-IV): sequencing the most valuable type-strain genomes for metagenomic binning, comparative biology and taxonomic classification.</title>
        <authorList>
            <person name="Goeker M."/>
        </authorList>
    </citation>
    <scope>NUCLEOTIDE SEQUENCE [LARGE SCALE GENOMIC DNA]</scope>
    <source>
        <strain evidence="1 2">DSM 25966</strain>
    </source>
</reference>
<comment type="caution">
    <text evidence="1">The sequence shown here is derived from an EMBL/GenBank/DDBJ whole genome shotgun (WGS) entry which is preliminary data.</text>
</comment>
<dbReference type="Pfam" id="PF07394">
    <property type="entry name" value="DUF1501"/>
    <property type="match status" value="1"/>
</dbReference>
<evidence type="ECO:0000313" key="1">
    <source>
        <dbReference type="EMBL" id="MBB3930865.1"/>
    </source>
</evidence>
<dbReference type="EMBL" id="JACIDS010000002">
    <property type="protein sequence ID" value="MBB3930865.1"/>
    <property type="molecule type" value="Genomic_DNA"/>
</dbReference>
<proteinExistence type="predicted"/>
<gene>
    <name evidence="1" type="ORF">GGR25_001904</name>
</gene>
<dbReference type="AlphaFoldDB" id="A0A840AQW3"/>
<protein>
    <submittedName>
        <fullName evidence="1">Uncharacterized protein (DUF1501 family)</fullName>
    </submittedName>
</protein>
<dbReference type="PANTHER" id="PTHR43737">
    <property type="entry name" value="BLL7424 PROTEIN"/>
    <property type="match status" value="1"/>
</dbReference>